<evidence type="ECO:0000256" key="3">
    <source>
        <dbReference type="ARBA" id="ARBA00023163"/>
    </source>
</evidence>
<dbReference type="AlphaFoldDB" id="A0A447CVC6"/>
<dbReference type="Pfam" id="PF01418">
    <property type="entry name" value="HTH_6"/>
    <property type="match status" value="1"/>
</dbReference>
<dbReference type="SUPFAM" id="SSF53697">
    <property type="entry name" value="SIS domain"/>
    <property type="match status" value="1"/>
</dbReference>
<gene>
    <name evidence="6" type="ORF">GJ689_12035</name>
    <name evidence="7" type="ORF">RHODGE_RHODGE_02354</name>
</gene>
<feature type="domain" description="HTH rpiR-type" evidence="4">
    <location>
        <begin position="5"/>
        <end position="81"/>
    </location>
</feature>
<dbReference type="Gene3D" id="3.40.50.10490">
    <property type="entry name" value="Glucose-6-phosphate isomerase like protein, domain 1"/>
    <property type="match status" value="1"/>
</dbReference>
<reference evidence="8" key="2">
    <citation type="submission" date="2018-10" db="EMBL/GenBank/DDBJ databases">
        <authorList>
            <person name="Peiro R."/>
            <person name="Begona"/>
            <person name="Cbmso G."/>
            <person name="Lopez M."/>
            <person name="Gonzalez S."/>
            <person name="Sacristan E."/>
            <person name="Castillo E."/>
        </authorList>
    </citation>
    <scope>NUCLEOTIDE SEQUENCE [LARGE SCALE GENOMIC DNA]</scope>
</reference>
<evidence type="ECO:0000256" key="1">
    <source>
        <dbReference type="ARBA" id="ARBA00023015"/>
    </source>
</evidence>
<evidence type="ECO:0000313" key="9">
    <source>
        <dbReference type="Proteomes" id="UP000438991"/>
    </source>
</evidence>
<evidence type="ECO:0000256" key="2">
    <source>
        <dbReference type="ARBA" id="ARBA00023125"/>
    </source>
</evidence>
<comment type="caution">
    <text evidence="7">The sequence shown here is derived from an EMBL/GenBank/DDBJ whole genome shotgun (WGS) entry which is preliminary data.</text>
</comment>
<reference evidence="7" key="1">
    <citation type="submission" date="2018-10" db="EMBL/GenBank/DDBJ databases">
        <authorList>
            <person name="Peiro R."/>
            <person name="Begona"/>
            <person name="Cbmso G."/>
            <person name="Lopez M."/>
            <person name="Gonzalez S."/>
            <person name="Sacristan E."/>
            <person name="Castillo E."/>
        </authorList>
    </citation>
    <scope>NUCLEOTIDE SEQUENCE</scope>
    <source>
        <strain evidence="7">Rhod_genome</strain>
    </source>
</reference>
<dbReference type="InterPro" id="IPR001347">
    <property type="entry name" value="SIS_dom"/>
</dbReference>
<dbReference type="SUPFAM" id="SSF46689">
    <property type="entry name" value="Homeodomain-like"/>
    <property type="match status" value="1"/>
</dbReference>
<evidence type="ECO:0000259" key="5">
    <source>
        <dbReference type="PROSITE" id="PS51464"/>
    </source>
</evidence>
<keyword evidence="3" id="KW-0804">Transcription</keyword>
<accession>A0A447CVC6</accession>
<keyword evidence="8" id="KW-1185">Reference proteome</keyword>
<dbReference type="EMBL" id="WNKV01000008">
    <property type="protein sequence ID" value="MTW16934.1"/>
    <property type="molecule type" value="Genomic_DNA"/>
</dbReference>
<dbReference type="Pfam" id="PF01380">
    <property type="entry name" value="SIS"/>
    <property type="match status" value="1"/>
</dbReference>
<dbReference type="Proteomes" id="UP000289200">
    <property type="component" value="Unassembled WGS sequence"/>
</dbReference>
<dbReference type="InterPro" id="IPR035472">
    <property type="entry name" value="RpiR-like_SIS"/>
</dbReference>
<dbReference type="InterPro" id="IPR046348">
    <property type="entry name" value="SIS_dom_sf"/>
</dbReference>
<dbReference type="Proteomes" id="UP000438991">
    <property type="component" value="Unassembled WGS sequence"/>
</dbReference>
<organism evidence="7 8">
    <name type="scientific">Rhodoplanes serenus</name>
    <dbReference type="NCBI Taxonomy" id="200615"/>
    <lineage>
        <taxon>Bacteria</taxon>
        <taxon>Pseudomonadati</taxon>
        <taxon>Pseudomonadota</taxon>
        <taxon>Alphaproteobacteria</taxon>
        <taxon>Hyphomicrobiales</taxon>
        <taxon>Nitrobacteraceae</taxon>
        <taxon>Rhodoplanes</taxon>
    </lineage>
</organism>
<proteinExistence type="predicted"/>
<dbReference type="PANTHER" id="PTHR30514">
    <property type="entry name" value="GLUCOKINASE"/>
    <property type="match status" value="1"/>
</dbReference>
<feature type="domain" description="SIS" evidence="5">
    <location>
        <begin position="126"/>
        <end position="263"/>
    </location>
</feature>
<dbReference type="GO" id="GO:0003677">
    <property type="term" value="F:DNA binding"/>
    <property type="evidence" value="ECO:0007669"/>
    <property type="project" value="UniProtKB-KW"/>
</dbReference>
<dbReference type="InterPro" id="IPR047640">
    <property type="entry name" value="RpiR-like"/>
</dbReference>
<dbReference type="PANTHER" id="PTHR30514:SF18">
    <property type="entry name" value="RPIR-FAMILY TRANSCRIPTIONAL REGULATOR"/>
    <property type="match status" value="1"/>
</dbReference>
<keyword evidence="1" id="KW-0805">Transcription regulation</keyword>
<evidence type="ECO:0000259" key="4">
    <source>
        <dbReference type="PROSITE" id="PS51071"/>
    </source>
</evidence>
<dbReference type="RefSeq" id="WP_155479762.1">
    <property type="nucleotide sequence ID" value="NZ_UWOC01000142.1"/>
</dbReference>
<dbReference type="EMBL" id="UWOC01000142">
    <property type="protein sequence ID" value="VCU09182.1"/>
    <property type="molecule type" value="Genomic_DNA"/>
</dbReference>
<evidence type="ECO:0000313" key="7">
    <source>
        <dbReference type="EMBL" id="VCU09182.1"/>
    </source>
</evidence>
<evidence type="ECO:0000313" key="6">
    <source>
        <dbReference type="EMBL" id="MTW16934.1"/>
    </source>
</evidence>
<dbReference type="InterPro" id="IPR000281">
    <property type="entry name" value="HTH_RpiR"/>
</dbReference>
<dbReference type="InterPro" id="IPR036388">
    <property type="entry name" value="WH-like_DNA-bd_sf"/>
</dbReference>
<dbReference type="CDD" id="cd05013">
    <property type="entry name" value="SIS_RpiR"/>
    <property type="match status" value="1"/>
</dbReference>
<dbReference type="GO" id="GO:0097367">
    <property type="term" value="F:carbohydrate derivative binding"/>
    <property type="evidence" value="ECO:0007669"/>
    <property type="project" value="InterPro"/>
</dbReference>
<dbReference type="PROSITE" id="PS51071">
    <property type="entry name" value="HTH_RPIR"/>
    <property type="match status" value="1"/>
</dbReference>
<protein>
    <submittedName>
        <fullName evidence="6">SIS domain-containing protein</fullName>
    </submittedName>
</protein>
<reference evidence="6 9" key="3">
    <citation type="submission" date="2019-11" db="EMBL/GenBank/DDBJ databases">
        <title>Whole-genome sequence of Rhodoplanes serenus DSM 18633, type strain.</title>
        <authorList>
            <person name="Kyndt J.A."/>
            <person name="Meyer T.E."/>
        </authorList>
    </citation>
    <scope>NUCLEOTIDE SEQUENCE [LARGE SCALE GENOMIC DNA]</scope>
    <source>
        <strain evidence="6 9">DSM 18633</strain>
    </source>
</reference>
<dbReference type="Gene3D" id="1.10.10.10">
    <property type="entry name" value="Winged helix-like DNA-binding domain superfamily/Winged helix DNA-binding domain"/>
    <property type="match status" value="1"/>
</dbReference>
<dbReference type="PROSITE" id="PS51464">
    <property type="entry name" value="SIS"/>
    <property type="match status" value="1"/>
</dbReference>
<keyword evidence="2" id="KW-0238">DNA-binding</keyword>
<evidence type="ECO:0000313" key="8">
    <source>
        <dbReference type="Proteomes" id="UP000289200"/>
    </source>
</evidence>
<dbReference type="GO" id="GO:0003700">
    <property type="term" value="F:DNA-binding transcription factor activity"/>
    <property type="evidence" value="ECO:0007669"/>
    <property type="project" value="InterPro"/>
</dbReference>
<dbReference type="InterPro" id="IPR009057">
    <property type="entry name" value="Homeodomain-like_sf"/>
</dbReference>
<dbReference type="GO" id="GO:1901135">
    <property type="term" value="P:carbohydrate derivative metabolic process"/>
    <property type="evidence" value="ECO:0007669"/>
    <property type="project" value="InterPro"/>
</dbReference>
<sequence length="286" mass="30772">MGSRDEFVEAIRRKQELLTRSQRRAADYIVRNFDDCAFKTSAEIGEQAGVSETTVFRLAATLDFPGFAAMQKFIRSGLVRHRIERVARPGAGAGDEAALLARVAQADADNVQQTLARLNAADLRRAAELILAAPQVCTIGMRSSTATASYLAAALNQLFGNVTPLPLPIGDSIDRLRGSPPGTVVIGVSFLRYARPTVEAMRYARELGLPTIVITDSVTAPPARFGDVVLLVATASIHFLPSQTAALAVVNALIGAVALRDRARVAAALKRFEDTLIDVDVFWERG</sequence>
<name>A0A447CVC6_9BRAD</name>